<dbReference type="PANTHER" id="PTHR46749:SF1">
    <property type="entry name" value="COMPLEX III ASSEMBLY FACTOR LYRM7"/>
    <property type="match status" value="1"/>
</dbReference>
<dbReference type="PANTHER" id="PTHR46749">
    <property type="entry name" value="COMPLEX III ASSEMBLY FACTOR LYRM7"/>
    <property type="match status" value="1"/>
</dbReference>
<proteinExistence type="inferred from homology"/>
<accession>A0ABM0GTN0</accession>
<dbReference type="Proteomes" id="UP000694865">
    <property type="component" value="Unplaced"/>
</dbReference>
<evidence type="ECO:0000256" key="7">
    <source>
        <dbReference type="ARBA" id="ARBA00026165"/>
    </source>
</evidence>
<comment type="subunit">
    <text evidence="6">Interacts with UQCRFS1.</text>
</comment>
<name>A0ABM0GTN0_SACKO</name>
<evidence type="ECO:0000256" key="6">
    <source>
        <dbReference type="ARBA" id="ARBA00025809"/>
    </source>
</evidence>
<dbReference type="RefSeq" id="XP_002737119.1">
    <property type="nucleotide sequence ID" value="XM_002737073.2"/>
</dbReference>
<keyword evidence="10" id="KW-1185">Reference proteome</keyword>
<evidence type="ECO:0000256" key="1">
    <source>
        <dbReference type="ARBA" id="ARBA00004305"/>
    </source>
</evidence>
<feature type="domain" description="Complex 1 LYR protein" evidence="9">
    <location>
        <begin position="4"/>
        <end position="59"/>
    </location>
</feature>
<dbReference type="InterPro" id="IPR045298">
    <property type="entry name" value="Complex1_LYR_LYRM7"/>
</dbReference>
<evidence type="ECO:0000256" key="8">
    <source>
        <dbReference type="ARBA" id="ARBA00031830"/>
    </source>
</evidence>
<comment type="subcellular location">
    <subcellularLocation>
        <location evidence="1">Mitochondrion matrix</location>
    </subcellularLocation>
</comment>
<evidence type="ECO:0000256" key="5">
    <source>
        <dbReference type="ARBA" id="ARBA00025430"/>
    </source>
</evidence>
<sequence>MRSKVLACFKSLHRARLDVFKGDQYALAVCRSRINDEFQKNKKETDAEKIQGLLKLAKDTETLLRKTVIQAVLNDKGNYELKIREETELLDNFVPPSMRSPPTRKSRKDR</sequence>
<evidence type="ECO:0000256" key="3">
    <source>
        <dbReference type="ARBA" id="ARBA00023128"/>
    </source>
</evidence>
<dbReference type="InterPro" id="IPR050435">
    <property type="entry name" value="MZM1/LYRM7"/>
</dbReference>
<dbReference type="CDD" id="cd20267">
    <property type="entry name" value="Complex1_LYR_LYRM7"/>
    <property type="match status" value="1"/>
</dbReference>
<evidence type="ECO:0000259" key="9">
    <source>
        <dbReference type="Pfam" id="PF05347"/>
    </source>
</evidence>
<comment type="function">
    <text evidence="5">Assembly factor required for Rieske Fe-S protein UQCRFS1 incorporation into the cytochrome b-c1 (CIII) complex. Functions as a chaperone, binding to this subunit within the mitochondrial matrix and stabilizing it prior to its translocation and insertion into the late CIII dimeric intermediate within the mitochondrial inner membrane.</text>
</comment>
<comment type="similarity">
    <text evidence="2">Belongs to the complex I LYR family.</text>
</comment>
<dbReference type="Pfam" id="PF05347">
    <property type="entry name" value="Complex1_LYR"/>
    <property type="match status" value="1"/>
</dbReference>
<dbReference type="GeneID" id="100369332"/>
<protein>
    <recommendedName>
        <fullName evidence="7">Complex III assembly factor LYRM7</fullName>
    </recommendedName>
    <alternativeName>
        <fullName evidence="8">LYR motif-containing protein 7</fullName>
    </alternativeName>
</protein>
<dbReference type="InterPro" id="IPR008011">
    <property type="entry name" value="Complex1_LYR_dom"/>
</dbReference>
<reference evidence="11" key="1">
    <citation type="submission" date="2025-08" db="UniProtKB">
        <authorList>
            <consortium name="RefSeq"/>
        </authorList>
    </citation>
    <scope>IDENTIFICATION</scope>
    <source>
        <tissue evidence="11">Testes</tissue>
    </source>
</reference>
<organism evidence="10 11">
    <name type="scientific">Saccoglossus kowalevskii</name>
    <name type="common">Acorn worm</name>
    <dbReference type="NCBI Taxonomy" id="10224"/>
    <lineage>
        <taxon>Eukaryota</taxon>
        <taxon>Metazoa</taxon>
        <taxon>Hemichordata</taxon>
        <taxon>Enteropneusta</taxon>
        <taxon>Harrimaniidae</taxon>
        <taxon>Saccoglossus</taxon>
    </lineage>
</organism>
<gene>
    <name evidence="11" type="primary">LOC100369332</name>
</gene>
<evidence type="ECO:0000256" key="2">
    <source>
        <dbReference type="ARBA" id="ARBA00009508"/>
    </source>
</evidence>
<keyword evidence="4" id="KW-0143">Chaperone</keyword>
<evidence type="ECO:0000313" key="10">
    <source>
        <dbReference type="Proteomes" id="UP000694865"/>
    </source>
</evidence>
<evidence type="ECO:0000256" key="4">
    <source>
        <dbReference type="ARBA" id="ARBA00023186"/>
    </source>
</evidence>
<evidence type="ECO:0000313" key="11">
    <source>
        <dbReference type="RefSeq" id="XP_002737119.1"/>
    </source>
</evidence>
<keyword evidence="3" id="KW-0496">Mitochondrion</keyword>